<dbReference type="InterPro" id="IPR008978">
    <property type="entry name" value="HSP20-like_chaperone"/>
</dbReference>
<dbReference type="PROSITE" id="PS01031">
    <property type="entry name" value="SHSP"/>
    <property type="match status" value="1"/>
</dbReference>
<evidence type="ECO:0000256" key="3">
    <source>
        <dbReference type="RuleBase" id="RU003616"/>
    </source>
</evidence>
<name>A0AAW1NRV1_9CHLO</name>
<evidence type="ECO:0000259" key="5">
    <source>
        <dbReference type="PROSITE" id="PS01031"/>
    </source>
</evidence>
<dbReference type="InterPro" id="IPR002068">
    <property type="entry name" value="A-crystallin/Hsp20_dom"/>
</dbReference>
<dbReference type="AlphaFoldDB" id="A0AAW1NRV1"/>
<sequence>MLHKPQNARPSTPVASMWGWPRQAMRRGRNPAVVRLNPSQAFNRGGCWDGCTPGFPGMMGTVNMGGVMNKPLSEILQQLERDFGQPRRPDQNSNGPSSRRSGAMRLSIDTIETDEAVWYFTDLPGLEKPDLQIKANQQERSITISGERSPPTVGEEDGKQARNLQRLFGKFSHTISLPQDADPQLISAKVDKGVLRIKVLKQSQPEPEMQNVPIDID</sequence>
<dbReference type="SUPFAM" id="SSF49764">
    <property type="entry name" value="HSP20-like chaperones"/>
    <property type="match status" value="1"/>
</dbReference>
<evidence type="ECO:0000313" key="7">
    <source>
        <dbReference type="Proteomes" id="UP001465755"/>
    </source>
</evidence>
<dbReference type="PANTHER" id="PTHR11527">
    <property type="entry name" value="HEAT-SHOCK PROTEIN 20 FAMILY MEMBER"/>
    <property type="match status" value="1"/>
</dbReference>
<evidence type="ECO:0000256" key="1">
    <source>
        <dbReference type="ARBA" id="ARBA00023016"/>
    </source>
</evidence>
<gene>
    <name evidence="6" type="ORF">WJX73_000463</name>
</gene>
<dbReference type="InterPro" id="IPR031107">
    <property type="entry name" value="Small_HSP"/>
</dbReference>
<protein>
    <recommendedName>
        <fullName evidence="5">SHSP domain-containing protein</fullName>
    </recommendedName>
</protein>
<evidence type="ECO:0000256" key="2">
    <source>
        <dbReference type="PROSITE-ProRule" id="PRU00285"/>
    </source>
</evidence>
<feature type="region of interest" description="Disordered" evidence="4">
    <location>
        <begin position="83"/>
        <end position="105"/>
    </location>
</feature>
<dbReference type="Pfam" id="PF00011">
    <property type="entry name" value="HSP20"/>
    <property type="match status" value="1"/>
</dbReference>
<comment type="similarity">
    <text evidence="2 3">Belongs to the small heat shock protein (HSP20) family.</text>
</comment>
<dbReference type="Gene3D" id="2.60.40.790">
    <property type="match status" value="1"/>
</dbReference>
<organism evidence="6 7">
    <name type="scientific">Symbiochloris irregularis</name>
    <dbReference type="NCBI Taxonomy" id="706552"/>
    <lineage>
        <taxon>Eukaryota</taxon>
        <taxon>Viridiplantae</taxon>
        <taxon>Chlorophyta</taxon>
        <taxon>core chlorophytes</taxon>
        <taxon>Trebouxiophyceae</taxon>
        <taxon>Trebouxiales</taxon>
        <taxon>Trebouxiaceae</taxon>
        <taxon>Symbiochloris</taxon>
    </lineage>
</organism>
<proteinExistence type="inferred from homology"/>
<dbReference type="Proteomes" id="UP001465755">
    <property type="component" value="Unassembled WGS sequence"/>
</dbReference>
<keyword evidence="1" id="KW-0346">Stress response</keyword>
<feature type="domain" description="SHSP" evidence="5">
    <location>
        <begin position="99"/>
        <end position="217"/>
    </location>
</feature>
<keyword evidence="7" id="KW-1185">Reference proteome</keyword>
<evidence type="ECO:0000256" key="4">
    <source>
        <dbReference type="SAM" id="MobiDB-lite"/>
    </source>
</evidence>
<evidence type="ECO:0000313" key="6">
    <source>
        <dbReference type="EMBL" id="KAK9795475.1"/>
    </source>
</evidence>
<feature type="compositionally biased region" description="Polar residues" evidence="4">
    <location>
        <begin position="91"/>
        <end position="100"/>
    </location>
</feature>
<comment type="caution">
    <text evidence="6">The sequence shown here is derived from an EMBL/GenBank/DDBJ whole genome shotgun (WGS) entry which is preliminary data.</text>
</comment>
<reference evidence="6 7" key="1">
    <citation type="journal article" date="2024" name="Nat. Commun.">
        <title>Phylogenomics reveals the evolutionary origins of lichenization in chlorophyte algae.</title>
        <authorList>
            <person name="Puginier C."/>
            <person name="Libourel C."/>
            <person name="Otte J."/>
            <person name="Skaloud P."/>
            <person name="Haon M."/>
            <person name="Grisel S."/>
            <person name="Petersen M."/>
            <person name="Berrin J.G."/>
            <person name="Delaux P.M."/>
            <person name="Dal Grande F."/>
            <person name="Keller J."/>
        </authorList>
    </citation>
    <scope>NUCLEOTIDE SEQUENCE [LARGE SCALE GENOMIC DNA]</scope>
    <source>
        <strain evidence="6 7">SAG 2036</strain>
    </source>
</reference>
<dbReference type="CDD" id="cd06464">
    <property type="entry name" value="ACD_sHsps-like"/>
    <property type="match status" value="1"/>
</dbReference>
<dbReference type="EMBL" id="JALJOQ010000129">
    <property type="protein sequence ID" value="KAK9795475.1"/>
    <property type="molecule type" value="Genomic_DNA"/>
</dbReference>
<accession>A0AAW1NRV1</accession>